<dbReference type="InterPro" id="IPR052918">
    <property type="entry name" value="Motility_Chemotaxis_Reg"/>
</dbReference>
<dbReference type="Pfam" id="PF13585">
    <property type="entry name" value="CHU_C"/>
    <property type="match status" value="1"/>
</dbReference>
<comment type="caution">
    <text evidence="2">The sequence shown here is derived from an EMBL/GenBank/DDBJ whole genome shotgun (WGS) entry which is preliminary data.</text>
</comment>
<evidence type="ECO:0000313" key="3">
    <source>
        <dbReference type="Proteomes" id="UP000011135"/>
    </source>
</evidence>
<proteinExistence type="predicted"/>
<dbReference type="EMBL" id="AMZN01000008">
    <property type="protein sequence ID" value="ELR73206.1"/>
    <property type="molecule type" value="Genomic_DNA"/>
</dbReference>
<evidence type="ECO:0000313" key="2">
    <source>
        <dbReference type="EMBL" id="ELR73206.1"/>
    </source>
</evidence>
<dbReference type="InterPro" id="IPR022409">
    <property type="entry name" value="PKD/Chitinase_dom"/>
</dbReference>
<dbReference type="InterPro" id="IPR057708">
    <property type="entry name" value="DUF7948"/>
</dbReference>
<dbReference type="Gene3D" id="2.60.40.10">
    <property type="entry name" value="Immunoglobulins"/>
    <property type="match status" value="2"/>
</dbReference>
<gene>
    <name evidence="2" type="ORF">C900_05255</name>
</gene>
<dbReference type="eggNOG" id="COG3291">
    <property type="taxonomic scope" value="Bacteria"/>
</dbReference>
<dbReference type="PANTHER" id="PTHR35580">
    <property type="entry name" value="CELL SURFACE GLYCOPROTEIN (S-LAYER PROTEIN)-LIKE PROTEIN"/>
    <property type="match status" value="1"/>
</dbReference>
<sequence>MFAADIPGGNVYVRDNGFMYIFYDTKALHEKHEGYTDQKDYLPSGHRSEHNPSTENLRQHLFTAEFIGADFSRVTPLEQEATSYNYFHGNDPSRWVSGAKAFNKLLHADIYPEIDMITYSKGYSMKYDLVVREGGDPDQVNIKYEGLEDIYLSEGSLFLTTSVNEVQEYQPYAYQWVDGQKKQVVCEYVLQNNILSYSFPLGYNPCLELVIDPILIFSTYSGSPADNWGNTATYGENGKLYAGGITNHYRGGAFLGEFPATPGAFQTSWGGLWDVAILKYDSSGSELEYATYLGGSGSETPHSMIINSKNELIIFGTTSSADFPITTDAYSDTFSGGTSVTPIGGVPFEDGTDIFIAKLNQSGTKLLSSTFVGGSDNDGINPSESILTKNYGDQQKGEVYIDDVDDIYFVGSTSSNDIFSGSTVSFENQYQGGMTDAMVVKMSGDLTSMIWGGYLGGARSDAGFSLRVTEDKHVIAVGGTESADFPTVAGGIQSVYQGGIDGWICKIAATGDLITNSTFLGTSEYDQAYFVDLNSAGEVYVLGQTKGVYPVIGSVFNNPKSGHFIHKLTSDLSATIFSTVFGEPNIQRPNIALTAFLVNDCNNLYVSGWGSTSGSFLGNNYVALDAADMPTTTDALRQTSNGSDFYLMVLDANATSLLYATYFGGDGSIVHVDGGTSRFDKRGIVYHSVCASCFENTSTFPTTEGAWSQVNGASGGCNNAAFKFDLATLKARLQTNSVAFDQPGLSTICMPDDIVFQNFSIGGEVFEWNFGDGTATTRTDTTYIVHNYKAPGQYKVTLRAIDPNTCTSEDLTSTIVEVVKPNVTVSDDSQLCEGDSFRLEASGGVTYHWVSSDSTVISDERTPEVSPIDTTQYFVTITGAKGCIARDTVTLEVIPKVEVEFDAKKLYDCFSRPPVKLINKSEEGENFRWLLGDGNTSDDDEMIYEYGQDGAYTLTLLGTREFCVFEKRIDLNLVTIKVPNVLTPDGGGHNDVFEIVAGSRVDLKIFNRWGKLVFEDNDYQNTWSGEGDAAGIYYYEADIEGEVLCKGWVHLIK</sequence>
<dbReference type="STRING" id="1237149.C900_05255"/>
<feature type="domain" description="PKD" evidence="1">
    <location>
        <begin position="927"/>
        <end position="956"/>
    </location>
</feature>
<dbReference type="PANTHER" id="PTHR35580:SF1">
    <property type="entry name" value="PHYTASE-LIKE DOMAIN-CONTAINING PROTEIN"/>
    <property type="match status" value="1"/>
</dbReference>
<organism evidence="2 3">
    <name type="scientific">Fulvivirga imtechensis AK7</name>
    <dbReference type="NCBI Taxonomy" id="1237149"/>
    <lineage>
        <taxon>Bacteria</taxon>
        <taxon>Pseudomonadati</taxon>
        <taxon>Bacteroidota</taxon>
        <taxon>Cytophagia</taxon>
        <taxon>Cytophagales</taxon>
        <taxon>Fulvivirgaceae</taxon>
        <taxon>Fulvivirga</taxon>
    </lineage>
</organism>
<accession>L8JVY3</accession>
<dbReference type="InterPro" id="IPR000601">
    <property type="entry name" value="PKD_dom"/>
</dbReference>
<protein>
    <submittedName>
        <fullName evidence="2">PKD repeat protein</fullName>
    </submittedName>
</protein>
<dbReference type="SUPFAM" id="SSF49299">
    <property type="entry name" value="PKD domain"/>
    <property type="match status" value="1"/>
</dbReference>
<name>L8JVY3_9BACT</name>
<dbReference type="SMART" id="SM00089">
    <property type="entry name" value="PKD"/>
    <property type="match status" value="2"/>
</dbReference>
<feature type="domain" description="PKD" evidence="1">
    <location>
        <begin position="766"/>
        <end position="802"/>
    </location>
</feature>
<dbReference type="RefSeq" id="WP_009578226.1">
    <property type="nucleotide sequence ID" value="NZ_AMZN01000008.1"/>
</dbReference>
<reference evidence="2 3" key="1">
    <citation type="submission" date="2012-12" db="EMBL/GenBank/DDBJ databases">
        <title>Genome assembly of Fulvivirga imtechensis AK7.</title>
        <authorList>
            <person name="Nupur N."/>
            <person name="Khatri I."/>
            <person name="Kumar R."/>
            <person name="Subramanian S."/>
            <person name="Pinnaka A."/>
        </authorList>
    </citation>
    <scope>NUCLEOTIDE SEQUENCE [LARGE SCALE GENOMIC DNA]</scope>
    <source>
        <strain evidence="2 3">AK7</strain>
    </source>
</reference>
<dbReference type="AlphaFoldDB" id="L8JVY3"/>
<dbReference type="InterPro" id="IPR035986">
    <property type="entry name" value="PKD_dom_sf"/>
</dbReference>
<dbReference type="CDD" id="cd00146">
    <property type="entry name" value="PKD"/>
    <property type="match status" value="1"/>
</dbReference>
<evidence type="ECO:0000259" key="1">
    <source>
        <dbReference type="PROSITE" id="PS50093"/>
    </source>
</evidence>
<keyword evidence="3" id="KW-1185">Reference proteome</keyword>
<dbReference type="Proteomes" id="UP000011135">
    <property type="component" value="Unassembled WGS sequence"/>
</dbReference>
<dbReference type="InterPro" id="IPR013783">
    <property type="entry name" value="Ig-like_fold"/>
</dbReference>
<dbReference type="PROSITE" id="PS50093">
    <property type="entry name" value="PKD"/>
    <property type="match status" value="2"/>
</dbReference>
<dbReference type="Pfam" id="PF25778">
    <property type="entry name" value="DUF7948"/>
    <property type="match status" value="1"/>
</dbReference>
<dbReference type="Pfam" id="PF18911">
    <property type="entry name" value="PKD_4"/>
    <property type="match status" value="1"/>
</dbReference>